<evidence type="ECO:0000313" key="2">
    <source>
        <dbReference type="Proteomes" id="UP001201701"/>
    </source>
</evidence>
<dbReference type="Gene3D" id="3.40.1730.10">
    <property type="entry name" value="pa0076 domain"/>
    <property type="match status" value="1"/>
</dbReference>
<organism evidence="1 2">
    <name type="scientific">Mesorhizobium retamae</name>
    <dbReference type="NCBI Taxonomy" id="2912854"/>
    <lineage>
        <taxon>Bacteria</taxon>
        <taxon>Pseudomonadati</taxon>
        <taxon>Pseudomonadota</taxon>
        <taxon>Alphaproteobacteria</taxon>
        <taxon>Hyphomicrobiales</taxon>
        <taxon>Phyllobacteriaceae</taxon>
        <taxon>Mesorhizobium</taxon>
    </lineage>
</organism>
<dbReference type="InterPro" id="IPR038225">
    <property type="entry name" value="TagF_sf"/>
</dbReference>
<name>A0ABS9Q9F0_9HYPH</name>
<reference evidence="1 2" key="1">
    <citation type="submission" date="2022-02" db="EMBL/GenBank/DDBJ databases">
        <title>Draft genome sequence of Mezorhizobium retamae strain IRAMC:0171 isolated from Retama raetam nodules.</title>
        <authorList>
            <person name="Bengaied R."/>
            <person name="Sbissi I."/>
            <person name="Huber K."/>
            <person name="Ghodbane F."/>
            <person name="Nouioui I."/>
            <person name="Tarhouni M."/>
            <person name="Gtari M."/>
        </authorList>
    </citation>
    <scope>NUCLEOTIDE SEQUENCE [LARGE SCALE GENOMIC DNA]</scope>
    <source>
        <strain evidence="1 2">IRAMC:0171</strain>
    </source>
</reference>
<proteinExistence type="predicted"/>
<dbReference type="NCBIfam" id="TIGR03373">
    <property type="entry name" value="VI_minor_4"/>
    <property type="match status" value="1"/>
</dbReference>
<accession>A0ABS9Q9F0</accession>
<dbReference type="Pfam" id="PF09867">
    <property type="entry name" value="TagF_N"/>
    <property type="match status" value="1"/>
</dbReference>
<dbReference type="Proteomes" id="UP001201701">
    <property type="component" value="Unassembled WGS sequence"/>
</dbReference>
<sequence length="461" mass="50670">MAALRLVRLGYFGKVPSNGDFVSRNVDRSLRELVDGWMQQGMEESRRVLGDDWLQSFLTAPVWRFVIGSGGSVAFGIKIPSVDRIGRYFPFAILGELAEPALDASTLSRLDKMLDRLEPLLLSALDDDFDLDHFGYRLVDFQKRELAGKASANLLISEILPETEFRNLDEVLAGLDWNDASVWWTRGSTYRQAEIFSLHGLPAPTAFAGLLRDRNVFADLEKIWMEVRDLALTQSDNGQIELAGRHGGLQPYLICHPGNASGHNTSFGAIDPFRNSLIISDGRFATAFQAMVSRLVCRVLPGLWDYEAATLDEEELDKLASFLSAKTSSQKVNILPDFSFAALFQDGVFPGRVYLVCAGDYFCGRIRGAEMALLLSNDAMGDDGTVRRLLDGKCLVLPIDLLPDDRLLVANVAFRRPDLLAELGEVLVQVSAPSELAHAALELALLRGTRGNLAIGCMGGG</sequence>
<keyword evidence="2" id="KW-1185">Reference proteome</keyword>
<dbReference type="RefSeq" id="WP_239361996.1">
    <property type="nucleotide sequence ID" value="NZ_JAKREW010000001.1"/>
</dbReference>
<gene>
    <name evidence="1" type="primary">tagF</name>
    <name evidence="1" type="ORF">L4923_03305</name>
</gene>
<dbReference type="EMBL" id="JAKREW010000001">
    <property type="protein sequence ID" value="MCG7504038.1"/>
    <property type="molecule type" value="Genomic_DNA"/>
</dbReference>
<evidence type="ECO:0000313" key="1">
    <source>
        <dbReference type="EMBL" id="MCG7504038.1"/>
    </source>
</evidence>
<dbReference type="InterPro" id="IPR017748">
    <property type="entry name" value="TagF"/>
</dbReference>
<protein>
    <submittedName>
        <fullName evidence="1">Type VI secretion system-associated protein TagF</fullName>
    </submittedName>
</protein>
<comment type="caution">
    <text evidence="1">The sequence shown here is derived from an EMBL/GenBank/DDBJ whole genome shotgun (WGS) entry which is preliminary data.</text>
</comment>